<evidence type="ECO:0000256" key="7">
    <source>
        <dbReference type="ARBA" id="ARBA00048045"/>
    </source>
</evidence>
<dbReference type="Proteomes" id="UP000002377">
    <property type="component" value="Chromosome"/>
</dbReference>
<comment type="catalytic activity">
    <reaction evidence="7 8">
        <text>adenosine(34) in tRNA + H2O + H(+) = inosine(34) in tRNA + NH4(+)</text>
        <dbReference type="Rhea" id="RHEA:43168"/>
        <dbReference type="Rhea" id="RHEA-COMP:10373"/>
        <dbReference type="Rhea" id="RHEA-COMP:10374"/>
        <dbReference type="ChEBI" id="CHEBI:15377"/>
        <dbReference type="ChEBI" id="CHEBI:15378"/>
        <dbReference type="ChEBI" id="CHEBI:28938"/>
        <dbReference type="ChEBI" id="CHEBI:74411"/>
        <dbReference type="ChEBI" id="CHEBI:82852"/>
        <dbReference type="EC" id="3.5.4.33"/>
    </reaction>
</comment>
<dbReference type="OrthoDB" id="9802676at2"/>
<evidence type="ECO:0000256" key="6">
    <source>
        <dbReference type="ARBA" id="ARBA00022833"/>
    </source>
</evidence>
<dbReference type="CDD" id="cd01285">
    <property type="entry name" value="nucleoside_deaminase"/>
    <property type="match status" value="1"/>
</dbReference>
<dbReference type="GO" id="GO:0052717">
    <property type="term" value="F:tRNA-specific adenosine-34 deaminase activity"/>
    <property type="evidence" value="ECO:0007669"/>
    <property type="project" value="UniProtKB-UniRule"/>
</dbReference>
<dbReference type="EC" id="3.5.4.33" evidence="8"/>
<keyword evidence="3 8" id="KW-0819">tRNA processing</keyword>
<keyword evidence="5 8" id="KW-0378">Hydrolase</keyword>
<dbReference type="FunFam" id="3.40.140.10:FF:000005">
    <property type="entry name" value="tRNA-specific adenosine deaminase"/>
    <property type="match status" value="1"/>
</dbReference>
<dbReference type="RefSeq" id="WP_013118940.1">
    <property type="nucleotide sequence ID" value="NC_014152.1"/>
</dbReference>
<protein>
    <recommendedName>
        <fullName evidence="8">tRNA-specific adenosine deaminase</fullName>
        <ecNumber evidence="8">3.5.4.33</ecNumber>
    </recommendedName>
</protein>
<feature type="binding site" evidence="8">
    <location>
        <position position="88"/>
    </location>
    <ligand>
        <name>Zn(2+)</name>
        <dbReference type="ChEBI" id="CHEBI:29105"/>
        <note>catalytic</note>
    </ligand>
</feature>
<evidence type="ECO:0000256" key="4">
    <source>
        <dbReference type="ARBA" id="ARBA00022723"/>
    </source>
</evidence>
<feature type="active site" description="Proton donor" evidence="8">
    <location>
        <position position="59"/>
    </location>
</feature>
<feature type="binding site" evidence="8">
    <location>
        <position position="91"/>
    </location>
    <ligand>
        <name>Zn(2+)</name>
        <dbReference type="ChEBI" id="CHEBI:29105"/>
        <note>catalytic</note>
    </ligand>
</feature>
<dbReference type="SUPFAM" id="SSF53927">
    <property type="entry name" value="Cytidine deaminase-like"/>
    <property type="match status" value="1"/>
</dbReference>
<gene>
    <name evidence="8" type="primary">tadA</name>
    <name evidence="10" type="ordered locus">TherJR_0015</name>
</gene>
<dbReference type="InterPro" id="IPR058535">
    <property type="entry name" value="MafB19-deam"/>
</dbReference>
<reference evidence="10 11" key="1">
    <citation type="submission" date="2010-05" db="EMBL/GenBank/DDBJ databases">
        <title>Complete sequence of Thermincola sp. JR.</title>
        <authorList>
            <consortium name="US DOE Joint Genome Institute"/>
            <person name="Lucas S."/>
            <person name="Copeland A."/>
            <person name="Lapidus A."/>
            <person name="Cheng J.-F."/>
            <person name="Bruce D."/>
            <person name="Goodwin L."/>
            <person name="Pitluck S."/>
            <person name="Chertkov O."/>
            <person name="Detter J.C."/>
            <person name="Han C."/>
            <person name="Tapia R."/>
            <person name="Land M."/>
            <person name="Hauser L."/>
            <person name="Kyrpides N."/>
            <person name="Mikhailova N."/>
            <person name="Hazen T.C."/>
            <person name="Woyke T."/>
        </authorList>
    </citation>
    <scope>NUCLEOTIDE SEQUENCE [LARGE SCALE GENOMIC DNA]</scope>
    <source>
        <strain evidence="10 11">JR</strain>
    </source>
</reference>
<evidence type="ECO:0000256" key="5">
    <source>
        <dbReference type="ARBA" id="ARBA00022801"/>
    </source>
</evidence>
<comment type="cofactor">
    <cofactor evidence="8">
        <name>Zn(2+)</name>
        <dbReference type="ChEBI" id="CHEBI:29105"/>
    </cofactor>
    <text evidence="8">Binds 1 zinc ion per subunit.</text>
</comment>
<dbReference type="GO" id="GO:0008270">
    <property type="term" value="F:zinc ion binding"/>
    <property type="evidence" value="ECO:0007669"/>
    <property type="project" value="UniProtKB-UniRule"/>
</dbReference>
<keyword evidence="11" id="KW-1185">Reference proteome</keyword>
<dbReference type="InterPro" id="IPR002125">
    <property type="entry name" value="CMP_dCMP_dom"/>
</dbReference>
<dbReference type="eggNOG" id="COG0590">
    <property type="taxonomic scope" value="Bacteria"/>
</dbReference>
<dbReference type="InterPro" id="IPR016192">
    <property type="entry name" value="APOBEC/CMP_deaminase_Zn-bd"/>
</dbReference>
<comment type="similarity">
    <text evidence="1">Belongs to the cytidine and deoxycytidylate deaminase family. ADAT2 subfamily.</text>
</comment>
<evidence type="ECO:0000256" key="3">
    <source>
        <dbReference type="ARBA" id="ARBA00022694"/>
    </source>
</evidence>
<dbReference type="PANTHER" id="PTHR11079">
    <property type="entry name" value="CYTOSINE DEAMINASE FAMILY MEMBER"/>
    <property type="match status" value="1"/>
</dbReference>
<evidence type="ECO:0000256" key="8">
    <source>
        <dbReference type="HAMAP-Rule" id="MF_00972"/>
    </source>
</evidence>
<sequence length="155" mass="17303">MICLNEKHIQYMQLALEEARAAFKLGEVPIGAVIVIGDDVVARAHNMKEQWKDATAHAELVAIKEAVQKLGHWRYLKDAALYVTIEPCPMCAGAMVQSRIEKVVYGAADPKAGAMGSLMNLAQDPRLNHRVEVVAGVLEEECSELMKEFFRRLRK</sequence>
<dbReference type="InterPro" id="IPR028883">
    <property type="entry name" value="tRNA_aden_deaminase"/>
</dbReference>
<dbReference type="HAMAP" id="MF_00972">
    <property type="entry name" value="tRNA_aden_deaminase"/>
    <property type="match status" value="1"/>
</dbReference>
<dbReference type="EMBL" id="CP002028">
    <property type="protein sequence ID" value="ADG80911.1"/>
    <property type="molecule type" value="Genomic_DNA"/>
</dbReference>
<dbReference type="PROSITE" id="PS51747">
    <property type="entry name" value="CYT_DCMP_DEAMINASES_2"/>
    <property type="match status" value="1"/>
</dbReference>
<keyword evidence="4 8" id="KW-0479">Metal-binding</keyword>
<name>D5X8D2_THEPJ</name>
<dbReference type="STRING" id="635013.TherJR_0015"/>
<dbReference type="Pfam" id="PF14437">
    <property type="entry name" value="MafB19-deam"/>
    <property type="match status" value="1"/>
</dbReference>
<dbReference type="NCBIfam" id="NF008113">
    <property type="entry name" value="PRK10860.1"/>
    <property type="match status" value="1"/>
</dbReference>
<comment type="subunit">
    <text evidence="2 8">Homodimer.</text>
</comment>
<accession>D5X8D2</accession>
<evidence type="ECO:0000313" key="11">
    <source>
        <dbReference type="Proteomes" id="UP000002377"/>
    </source>
</evidence>
<dbReference type="GO" id="GO:0002100">
    <property type="term" value="P:tRNA wobble adenosine to inosine editing"/>
    <property type="evidence" value="ECO:0007669"/>
    <property type="project" value="UniProtKB-UniRule"/>
</dbReference>
<keyword evidence="6 8" id="KW-0862">Zinc</keyword>
<dbReference type="PROSITE" id="PS00903">
    <property type="entry name" value="CYT_DCMP_DEAMINASES_1"/>
    <property type="match status" value="1"/>
</dbReference>
<feature type="binding site" evidence="8">
    <location>
        <position position="57"/>
    </location>
    <ligand>
        <name>Zn(2+)</name>
        <dbReference type="ChEBI" id="CHEBI:29105"/>
        <note>catalytic</note>
    </ligand>
</feature>
<evidence type="ECO:0000256" key="2">
    <source>
        <dbReference type="ARBA" id="ARBA00011738"/>
    </source>
</evidence>
<dbReference type="HOGENOM" id="CLU_025810_3_2_9"/>
<evidence type="ECO:0000313" key="10">
    <source>
        <dbReference type="EMBL" id="ADG80911.1"/>
    </source>
</evidence>
<comment type="function">
    <text evidence="8">Catalyzes the deamination of adenosine to inosine at the wobble position 34 of tRNA(Arg2).</text>
</comment>
<dbReference type="AlphaFoldDB" id="D5X8D2"/>
<dbReference type="InterPro" id="IPR016193">
    <property type="entry name" value="Cytidine_deaminase-like"/>
</dbReference>
<evidence type="ECO:0000259" key="9">
    <source>
        <dbReference type="PROSITE" id="PS51747"/>
    </source>
</evidence>
<dbReference type="PANTHER" id="PTHR11079:SF202">
    <property type="entry name" value="TRNA-SPECIFIC ADENOSINE DEAMINASE"/>
    <property type="match status" value="1"/>
</dbReference>
<feature type="domain" description="CMP/dCMP-type deaminase" evidence="9">
    <location>
        <begin position="6"/>
        <end position="134"/>
    </location>
</feature>
<evidence type="ECO:0000256" key="1">
    <source>
        <dbReference type="ARBA" id="ARBA00010669"/>
    </source>
</evidence>
<proteinExistence type="inferred from homology"/>
<dbReference type="Gene3D" id="3.40.140.10">
    <property type="entry name" value="Cytidine Deaminase, domain 2"/>
    <property type="match status" value="1"/>
</dbReference>
<organism evidence="10 11">
    <name type="scientific">Thermincola potens (strain JR)</name>
    <dbReference type="NCBI Taxonomy" id="635013"/>
    <lineage>
        <taxon>Bacteria</taxon>
        <taxon>Bacillati</taxon>
        <taxon>Bacillota</taxon>
        <taxon>Clostridia</taxon>
        <taxon>Eubacteriales</taxon>
        <taxon>Thermincolaceae</taxon>
        <taxon>Thermincola</taxon>
    </lineage>
</organism>
<dbReference type="KEGG" id="tjr:TherJR_0015"/>